<dbReference type="InterPro" id="IPR037883">
    <property type="entry name" value="Knr4/Smi1-like_sf"/>
</dbReference>
<evidence type="ECO:0000313" key="2">
    <source>
        <dbReference type="Proteomes" id="UP001548189"/>
    </source>
</evidence>
<sequence>GVSSTNMNWQHLRNLTESKWANCDLYEGVCGYQIQPGTKWNSGLKDSEVDSLQEQRGFTFPTMYREFLSELNGFDLDCVDFNAEDEPETYGRTCYQYPDDLERTQWLVNEIEENRKYVNEALKYEGFFYEDIEGFIPLYGHRALVVFKDKSLSPVISIVGDDVMVYGKTLEEYWRRELKIEKCY</sequence>
<protein>
    <recommendedName>
        <fullName evidence="3">SMI1/KNR4 family protein</fullName>
    </recommendedName>
</protein>
<keyword evidence="2" id="KW-1185">Reference proteome</keyword>
<dbReference type="SUPFAM" id="SSF160631">
    <property type="entry name" value="SMI1/KNR4-like"/>
    <property type="match status" value="1"/>
</dbReference>
<dbReference type="Proteomes" id="UP001548189">
    <property type="component" value="Unassembled WGS sequence"/>
</dbReference>
<evidence type="ECO:0008006" key="3">
    <source>
        <dbReference type="Google" id="ProtNLM"/>
    </source>
</evidence>
<evidence type="ECO:0000313" key="1">
    <source>
        <dbReference type="EMBL" id="MET1257653.1"/>
    </source>
</evidence>
<comment type="caution">
    <text evidence="1">The sequence shown here is derived from an EMBL/GenBank/DDBJ whole genome shotgun (WGS) entry which is preliminary data.</text>
</comment>
<dbReference type="Gene3D" id="3.40.1580.10">
    <property type="entry name" value="SMI1/KNR4-like"/>
    <property type="match status" value="1"/>
</dbReference>
<feature type="non-terminal residue" evidence="1">
    <location>
        <position position="1"/>
    </location>
</feature>
<proteinExistence type="predicted"/>
<accession>A0ABV2C0E7</accession>
<organism evidence="1 2">
    <name type="scientific">Aliikangiella maris</name>
    <dbReference type="NCBI Taxonomy" id="3162458"/>
    <lineage>
        <taxon>Bacteria</taxon>
        <taxon>Pseudomonadati</taxon>
        <taxon>Pseudomonadota</taxon>
        <taxon>Gammaproteobacteria</taxon>
        <taxon>Oceanospirillales</taxon>
        <taxon>Pleioneaceae</taxon>
        <taxon>Aliikangiella</taxon>
    </lineage>
</organism>
<dbReference type="RefSeq" id="WP_353898234.1">
    <property type="nucleotide sequence ID" value="NZ_JBEVCJ010000158.1"/>
</dbReference>
<dbReference type="EMBL" id="JBEVCJ010000158">
    <property type="protein sequence ID" value="MET1257653.1"/>
    <property type="molecule type" value="Genomic_DNA"/>
</dbReference>
<reference evidence="1 2" key="1">
    <citation type="submission" date="2024-06" db="EMBL/GenBank/DDBJ databases">
        <authorList>
            <person name="Li F."/>
        </authorList>
    </citation>
    <scope>NUCLEOTIDE SEQUENCE [LARGE SCALE GENOMIC DNA]</scope>
    <source>
        <strain evidence="1 2">GXAS 311</strain>
    </source>
</reference>
<gene>
    <name evidence="1" type="ORF">ABVT43_21150</name>
</gene>
<name>A0ABV2C0E7_9GAMM</name>